<evidence type="ECO:0000256" key="5">
    <source>
        <dbReference type="ARBA" id="ARBA00022989"/>
    </source>
</evidence>
<dbReference type="GO" id="GO:0007165">
    <property type="term" value="P:signal transduction"/>
    <property type="evidence" value="ECO:0007669"/>
    <property type="project" value="InterPro"/>
</dbReference>
<dbReference type="OMA" id="PDESRFQ"/>
<dbReference type="FunCoup" id="A0A078A7I8">
    <property type="interactions" value="26"/>
</dbReference>
<dbReference type="SUPFAM" id="SSF109604">
    <property type="entry name" value="HD-domain/PDEase-like"/>
    <property type="match status" value="1"/>
</dbReference>
<feature type="transmembrane region" description="Helical" evidence="10">
    <location>
        <begin position="225"/>
        <end position="252"/>
    </location>
</feature>
<dbReference type="Pfam" id="PF00233">
    <property type="entry name" value="PDEase_I"/>
    <property type="match status" value="1"/>
</dbReference>
<feature type="transmembrane region" description="Helical" evidence="10">
    <location>
        <begin position="50"/>
        <end position="68"/>
    </location>
</feature>
<dbReference type="InterPro" id="IPR003607">
    <property type="entry name" value="HD/PDEase_dom"/>
</dbReference>
<comment type="subcellular location">
    <subcellularLocation>
        <location evidence="1">Membrane</location>
        <topology evidence="1">Multi-pass membrane protein</topology>
    </subcellularLocation>
</comment>
<dbReference type="Gene3D" id="1.10.1300.10">
    <property type="entry name" value="3'5'-cyclic nucleotide phosphodiesterase, catalytic domain"/>
    <property type="match status" value="1"/>
</dbReference>
<sequence>MWAYKFLRKDTRLQVPTYKTFLKQNHDLLKLWYEEEQEPLEERVNFLLRCFRFGIYVLLIYIFVYTLIDPQDDYYSNECNKRVDCYTGCNMGYFPELECTQVENIRFKYNGIRFDSFYMYKRPNITKGQAGLDQYNSCKAYISNNAFYPFIPFLKRQAKLHTCFSYCINGDDDAIIGETRQYCTDLPINQRDQIICLFPSDQCEKTKLQSEVDIADGIFSLAPGIAILAAIVVTPIQFIFEFLCIILAKLRIKSIDNTWQNCRVLLFQVFIILFFVAILVISIAFISVTISAGRPELMFPTMALAVILDQCKSIGILTLLYIIIVRRFGFLQSNEGEYLTPALLETPKQEVWIPKLKVFCLKMLESTGFETLSMVLISFYTIFILFWLTMADIFSIDEQILSKIDTAFLTMFFTEIILKSFASNFMYLVDVFNAFDAAIVLISEVLNIIGIIAKGLGVLRLIRVVVITIRKITGNTSKLRHQSKNINPVESVMKILQSIIDLREISQSIKKEAKWAIEIIESNKLYELNFDMASEEKNMDVEAKAWLNITTEAANDTTQWFERDLDDFLKEIHRENDEQDPNKLEEEEERIKQILNVQPRMWNNALKMMDDFDKWDFDIFKYHENLGEATILHFGFKLFQIYGLLEKFSIADNNFFNLLTQIKNSFYENNTYHNTLRAIEVTRNFHYFVKHGELMNHLSDLNIMAAYLSCLMHDLGHPGVNNTYLIATKHPKSIRYNDKSVLENHHCAMTFKLLLDPQNDIFELLSEAQYWNVRQIIIKMILATDISHHFDQIMAFRGRLSTKKFPEETNEDKQLILNMVLYASDHANPCKNSIQYFRWMAAEMEEYYQQGDIEKKLNYTVTPYFDRTTCNPFVYQKGYISVIVEPLYLTLLDFLPAQCKQDTWTKGLEENKALIEQKIEETKNLVNVSMSTHELVQD</sequence>
<dbReference type="GO" id="GO:0046872">
    <property type="term" value="F:metal ion binding"/>
    <property type="evidence" value="ECO:0007669"/>
    <property type="project" value="UniProtKB-KW"/>
</dbReference>
<dbReference type="OrthoDB" id="342865at2759"/>
<dbReference type="CDD" id="cd00077">
    <property type="entry name" value="HDc"/>
    <property type="match status" value="1"/>
</dbReference>
<evidence type="ECO:0000256" key="4">
    <source>
        <dbReference type="ARBA" id="ARBA00022801"/>
    </source>
</evidence>
<keyword evidence="4 9" id="KW-0378">Hydrolase</keyword>
<dbReference type="InterPro" id="IPR023174">
    <property type="entry name" value="PDEase_CS"/>
</dbReference>
<evidence type="ECO:0000313" key="13">
    <source>
        <dbReference type="Proteomes" id="UP000039865"/>
    </source>
</evidence>
<feature type="transmembrane region" description="Helical" evidence="10">
    <location>
        <begin position="264"/>
        <end position="290"/>
    </location>
</feature>
<keyword evidence="3 8" id="KW-0479">Metal-binding</keyword>
<evidence type="ECO:0000259" key="11">
    <source>
        <dbReference type="PROSITE" id="PS51845"/>
    </source>
</evidence>
<feature type="transmembrane region" description="Helical" evidence="10">
    <location>
        <begin position="448"/>
        <end position="469"/>
    </location>
</feature>
<evidence type="ECO:0000256" key="6">
    <source>
        <dbReference type="ARBA" id="ARBA00023136"/>
    </source>
</evidence>
<dbReference type="AlphaFoldDB" id="A0A078A7I8"/>
<evidence type="ECO:0000256" key="2">
    <source>
        <dbReference type="ARBA" id="ARBA00022692"/>
    </source>
</evidence>
<feature type="binding site" evidence="8">
    <location>
        <position position="825"/>
    </location>
    <ligand>
        <name>Zn(2+)</name>
        <dbReference type="ChEBI" id="CHEBI:29105"/>
        <label>1</label>
    </ligand>
</feature>
<evidence type="ECO:0000256" key="10">
    <source>
        <dbReference type="SAM" id="Phobius"/>
    </source>
</evidence>
<feature type="binding site" evidence="8">
    <location>
        <position position="713"/>
    </location>
    <ligand>
        <name>Zn(2+)</name>
        <dbReference type="ChEBI" id="CHEBI:29105"/>
        <label>1</label>
    </ligand>
</feature>
<dbReference type="PROSITE" id="PS00126">
    <property type="entry name" value="PDEASE_I_1"/>
    <property type="match status" value="1"/>
</dbReference>
<evidence type="ECO:0000313" key="12">
    <source>
        <dbReference type="EMBL" id="CDW78215.1"/>
    </source>
</evidence>
<dbReference type="Pfam" id="PF00520">
    <property type="entry name" value="Ion_trans"/>
    <property type="match status" value="1"/>
</dbReference>
<evidence type="ECO:0000256" key="7">
    <source>
        <dbReference type="PIRSR" id="PIRSR623088-1"/>
    </source>
</evidence>
<keyword evidence="6 10" id="KW-0472">Membrane</keyword>
<evidence type="ECO:0000256" key="1">
    <source>
        <dbReference type="ARBA" id="ARBA00004141"/>
    </source>
</evidence>
<dbReference type="PANTHER" id="PTHR11347">
    <property type="entry name" value="CYCLIC NUCLEOTIDE PHOSPHODIESTERASE"/>
    <property type="match status" value="1"/>
</dbReference>
<organism evidence="12 13">
    <name type="scientific">Stylonychia lemnae</name>
    <name type="common">Ciliate</name>
    <dbReference type="NCBI Taxonomy" id="5949"/>
    <lineage>
        <taxon>Eukaryota</taxon>
        <taxon>Sar</taxon>
        <taxon>Alveolata</taxon>
        <taxon>Ciliophora</taxon>
        <taxon>Intramacronucleata</taxon>
        <taxon>Spirotrichea</taxon>
        <taxon>Stichotrichia</taxon>
        <taxon>Sporadotrichida</taxon>
        <taxon>Oxytrichidae</taxon>
        <taxon>Stylonychinae</taxon>
        <taxon>Stylonychia</taxon>
    </lineage>
</organism>
<dbReference type="Proteomes" id="UP000039865">
    <property type="component" value="Unassembled WGS sequence"/>
</dbReference>
<evidence type="ECO:0000256" key="9">
    <source>
        <dbReference type="RuleBase" id="RU363067"/>
    </source>
</evidence>
<keyword evidence="2 10" id="KW-0812">Transmembrane</keyword>
<evidence type="ECO:0000256" key="3">
    <source>
        <dbReference type="ARBA" id="ARBA00022723"/>
    </source>
</evidence>
<feature type="transmembrane region" description="Helical" evidence="10">
    <location>
        <begin position="302"/>
        <end position="324"/>
    </location>
</feature>
<feature type="binding site" evidence="8">
    <location>
        <position position="714"/>
    </location>
    <ligand>
        <name>Zn(2+)</name>
        <dbReference type="ChEBI" id="CHEBI:29105"/>
        <label>1</label>
    </ligand>
</feature>
<accession>A0A078A7I8</accession>
<evidence type="ECO:0000256" key="8">
    <source>
        <dbReference type="PIRSR" id="PIRSR623088-3"/>
    </source>
</evidence>
<feature type="active site" description="Proton donor" evidence="7">
    <location>
        <position position="673"/>
    </location>
</feature>
<dbReference type="GO" id="GO:0016020">
    <property type="term" value="C:membrane"/>
    <property type="evidence" value="ECO:0007669"/>
    <property type="project" value="UniProtKB-SubCell"/>
</dbReference>
<dbReference type="PRINTS" id="PR00387">
    <property type="entry name" value="PDIESTERASE1"/>
</dbReference>
<comment type="similarity">
    <text evidence="9">Belongs to the cyclic nucleotide phosphodiesterase family.</text>
</comment>
<comment type="cofactor">
    <cofactor evidence="9">
        <name>a divalent metal cation</name>
        <dbReference type="ChEBI" id="CHEBI:60240"/>
    </cofactor>
    <text evidence="9">Binds 2 divalent metal cations per subunit. Site 1 may preferentially bind zinc ions, while site 2 has a preference for magnesium and/or manganese ions.</text>
</comment>
<dbReference type="PROSITE" id="PS51845">
    <property type="entry name" value="PDEASE_I_2"/>
    <property type="match status" value="1"/>
</dbReference>
<keyword evidence="5 10" id="KW-1133">Transmembrane helix</keyword>
<feature type="transmembrane region" description="Helical" evidence="10">
    <location>
        <begin position="372"/>
        <end position="394"/>
    </location>
</feature>
<feature type="domain" description="PDEase" evidence="11">
    <location>
        <begin position="583"/>
        <end position="922"/>
    </location>
</feature>
<dbReference type="Gene3D" id="1.20.120.350">
    <property type="entry name" value="Voltage-gated potassium channels. Chain C"/>
    <property type="match status" value="1"/>
</dbReference>
<dbReference type="InParanoid" id="A0A078A7I8"/>
<dbReference type="GO" id="GO:0004114">
    <property type="term" value="F:3',5'-cyclic-nucleotide phosphodiesterase activity"/>
    <property type="evidence" value="ECO:0007669"/>
    <property type="project" value="InterPro"/>
</dbReference>
<dbReference type="EMBL" id="CCKQ01006875">
    <property type="protein sequence ID" value="CDW78215.1"/>
    <property type="molecule type" value="Genomic_DNA"/>
</dbReference>
<proteinExistence type="inferred from homology"/>
<dbReference type="InterPro" id="IPR027359">
    <property type="entry name" value="Volt_channel_dom_sf"/>
</dbReference>
<dbReference type="InterPro" id="IPR005821">
    <property type="entry name" value="Ion_trans_dom"/>
</dbReference>
<dbReference type="InterPro" id="IPR023088">
    <property type="entry name" value="PDEase"/>
</dbReference>
<name>A0A078A7I8_STYLE</name>
<dbReference type="InterPro" id="IPR002073">
    <property type="entry name" value="PDEase_catalytic_dom"/>
</dbReference>
<dbReference type="InterPro" id="IPR036971">
    <property type="entry name" value="PDEase_catalytic_dom_sf"/>
</dbReference>
<protein>
    <recommendedName>
        <fullName evidence="9">Phosphodiesterase</fullName>
        <ecNumber evidence="9">3.1.4.-</ecNumber>
    </recommendedName>
</protein>
<dbReference type="EC" id="3.1.4.-" evidence="9"/>
<gene>
    <name evidence="12" type="primary">Contig13859.g14787</name>
    <name evidence="12" type="ORF">STYLEM_7189</name>
</gene>
<keyword evidence="13" id="KW-1185">Reference proteome</keyword>
<feature type="transmembrane region" description="Helical" evidence="10">
    <location>
        <begin position="400"/>
        <end position="418"/>
    </location>
</feature>
<feature type="binding site" evidence="8">
    <location>
        <position position="714"/>
    </location>
    <ligand>
        <name>Zn(2+)</name>
        <dbReference type="ChEBI" id="CHEBI:29105"/>
        <label>2</label>
    </ligand>
</feature>
<reference evidence="12 13" key="1">
    <citation type="submission" date="2014-06" db="EMBL/GenBank/DDBJ databases">
        <authorList>
            <person name="Swart Estienne"/>
        </authorList>
    </citation>
    <scope>NUCLEOTIDE SEQUENCE [LARGE SCALE GENOMIC DNA]</scope>
    <source>
        <strain evidence="12 13">130c</strain>
    </source>
</reference>